<dbReference type="GO" id="GO:0004672">
    <property type="term" value="F:protein kinase activity"/>
    <property type="evidence" value="ECO:0007669"/>
    <property type="project" value="UniProtKB-ARBA"/>
</dbReference>
<protein>
    <submittedName>
        <fullName evidence="3">Hpt domain-containing protein</fullName>
    </submittedName>
</protein>
<evidence type="ECO:0000313" key="4">
    <source>
        <dbReference type="Proteomes" id="UP000321832"/>
    </source>
</evidence>
<sequence length="156" mass="16201">MQARLAGFDVWRQLSKPISVLELEDCVREALGAATATGAAAIALTATAPPRSDLGAAAEAAVMRHFAGDRALFVAYRTSCIAQFEADIRAGDAALAQGDMPTLRRLAHSLKSVLATLGEEGGSEVARQLEDAAGRFAAPDCVPALAEPARSPASQR</sequence>
<organism evidence="3 4">
    <name type="scientific">Piscinibacter aquaticus</name>
    <dbReference type="NCBI Taxonomy" id="392597"/>
    <lineage>
        <taxon>Bacteria</taxon>
        <taxon>Pseudomonadati</taxon>
        <taxon>Pseudomonadota</taxon>
        <taxon>Betaproteobacteria</taxon>
        <taxon>Burkholderiales</taxon>
        <taxon>Sphaerotilaceae</taxon>
        <taxon>Piscinibacter</taxon>
    </lineage>
</organism>
<accession>A0A5C6U247</accession>
<dbReference type="InterPro" id="IPR036641">
    <property type="entry name" value="HPT_dom_sf"/>
</dbReference>
<dbReference type="AlphaFoldDB" id="A0A5C6U247"/>
<feature type="domain" description="HPt" evidence="2">
    <location>
        <begin position="78"/>
        <end position="135"/>
    </location>
</feature>
<dbReference type="GO" id="GO:0000160">
    <property type="term" value="P:phosphorelay signal transduction system"/>
    <property type="evidence" value="ECO:0007669"/>
    <property type="project" value="UniProtKB-KW"/>
</dbReference>
<evidence type="ECO:0000259" key="2">
    <source>
        <dbReference type="Pfam" id="PF01627"/>
    </source>
</evidence>
<comment type="caution">
    <text evidence="3">The sequence shown here is derived from an EMBL/GenBank/DDBJ whole genome shotgun (WGS) entry which is preliminary data.</text>
</comment>
<dbReference type="Gene3D" id="1.20.120.160">
    <property type="entry name" value="HPT domain"/>
    <property type="match status" value="1"/>
</dbReference>
<proteinExistence type="predicted"/>
<evidence type="ECO:0000313" key="3">
    <source>
        <dbReference type="EMBL" id="TXC67072.1"/>
    </source>
</evidence>
<keyword evidence="4" id="KW-1185">Reference proteome</keyword>
<dbReference type="EMBL" id="VOPW01000001">
    <property type="protein sequence ID" value="TXC67072.1"/>
    <property type="molecule type" value="Genomic_DNA"/>
</dbReference>
<gene>
    <name evidence="3" type="ORF">FSC37_18995</name>
</gene>
<dbReference type="Pfam" id="PF01627">
    <property type="entry name" value="Hpt"/>
    <property type="match status" value="1"/>
</dbReference>
<reference evidence="3 4" key="1">
    <citation type="submission" date="2019-08" db="EMBL/GenBank/DDBJ databases">
        <authorList>
            <person name="Khan S.A."/>
            <person name="Jeon C.O."/>
            <person name="Jeong S.E."/>
        </authorList>
    </citation>
    <scope>NUCLEOTIDE SEQUENCE [LARGE SCALE GENOMIC DNA]</scope>
    <source>
        <strain evidence="4">IMCC1728</strain>
    </source>
</reference>
<keyword evidence="1" id="KW-0902">Two-component regulatory system</keyword>
<dbReference type="Proteomes" id="UP000321832">
    <property type="component" value="Unassembled WGS sequence"/>
</dbReference>
<name>A0A5C6U247_9BURK</name>
<dbReference type="SUPFAM" id="SSF47226">
    <property type="entry name" value="Histidine-containing phosphotransfer domain, HPT domain"/>
    <property type="match status" value="1"/>
</dbReference>
<dbReference type="InterPro" id="IPR008207">
    <property type="entry name" value="Sig_transdc_His_kin_Hpt_dom"/>
</dbReference>
<evidence type="ECO:0000256" key="1">
    <source>
        <dbReference type="ARBA" id="ARBA00023012"/>
    </source>
</evidence>